<organism evidence="7 8">
    <name type="scientific">Prevotella herbatica</name>
    <dbReference type="NCBI Taxonomy" id="2801997"/>
    <lineage>
        <taxon>Bacteria</taxon>
        <taxon>Pseudomonadati</taxon>
        <taxon>Bacteroidota</taxon>
        <taxon>Bacteroidia</taxon>
        <taxon>Bacteroidales</taxon>
        <taxon>Prevotellaceae</taxon>
        <taxon>Prevotella</taxon>
    </lineage>
</organism>
<dbReference type="SUPFAM" id="SSF55811">
    <property type="entry name" value="Nudix"/>
    <property type="match status" value="1"/>
</dbReference>
<dbReference type="Proteomes" id="UP001319045">
    <property type="component" value="Chromosome"/>
</dbReference>
<keyword evidence="4" id="KW-0460">Magnesium</keyword>
<dbReference type="CDD" id="cd04681">
    <property type="entry name" value="NUDIX_Hydrolase"/>
    <property type="match status" value="1"/>
</dbReference>
<dbReference type="RefSeq" id="WP_207155494.1">
    <property type="nucleotide sequence ID" value="NZ_AP024484.1"/>
</dbReference>
<dbReference type="PRINTS" id="PR00502">
    <property type="entry name" value="NUDIXFAMILY"/>
</dbReference>
<dbReference type="PANTHER" id="PTHR42904">
    <property type="entry name" value="NUDIX HYDROLASE, NUDC SUBFAMILY"/>
    <property type="match status" value="1"/>
</dbReference>
<comment type="similarity">
    <text evidence="5">Belongs to the Nudix hydrolase family.</text>
</comment>
<dbReference type="InterPro" id="IPR050241">
    <property type="entry name" value="NAD-cap_RNA_hydrolase_NudC"/>
</dbReference>
<evidence type="ECO:0000313" key="8">
    <source>
        <dbReference type="Proteomes" id="UP001319045"/>
    </source>
</evidence>
<evidence type="ECO:0000256" key="4">
    <source>
        <dbReference type="ARBA" id="ARBA00022842"/>
    </source>
</evidence>
<sequence length="176" mass="19840">MNMLNKFKYCPVCGSSLFNISSEKSRKCGKCGFEYFVNPSSANVAFILNKDGYLLVERRKNEPAKGTFDLPGGFADMNETVEQGLMREVMEETGLEVTEVRYMFSKPNIYHYSGVDIPTLDMFFSCKVKDDSKVKANDDAAECMWIPLKEIKTELFGLNSVRSGLIDFITKISSSL</sequence>
<evidence type="ECO:0000313" key="7">
    <source>
        <dbReference type="EMBL" id="BCS85344.1"/>
    </source>
</evidence>
<dbReference type="PROSITE" id="PS51462">
    <property type="entry name" value="NUDIX"/>
    <property type="match status" value="1"/>
</dbReference>
<dbReference type="InterPro" id="IPR020476">
    <property type="entry name" value="Nudix_hydrolase"/>
</dbReference>
<keyword evidence="2" id="KW-0479">Metal-binding</keyword>
<dbReference type="Gene3D" id="3.90.79.10">
    <property type="entry name" value="Nucleoside Triphosphate Pyrophosphohydrolase"/>
    <property type="match status" value="1"/>
</dbReference>
<dbReference type="Pfam" id="PF00293">
    <property type="entry name" value="NUDIX"/>
    <property type="match status" value="1"/>
</dbReference>
<protein>
    <submittedName>
        <fullName evidence="7">DNA mismatch repair protein MutT</fullName>
    </submittedName>
</protein>
<evidence type="ECO:0000256" key="5">
    <source>
        <dbReference type="RuleBase" id="RU003476"/>
    </source>
</evidence>
<evidence type="ECO:0000256" key="2">
    <source>
        <dbReference type="ARBA" id="ARBA00022723"/>
    </source>
</evidence>
<keyword evidence="8" id="KW-1185">Reference proteome</keyword>
<proteinExistence type="inferred from homology"/>
<evidence type="ECO:0000256" key="1">
    <source>
        <dbReference type="ARBA" id="ARBA00001946"/>
    </source>
</evidence>
<gene>
    <name evidence="7" type="ORF">prwr041_12370</name>
</gene>
<evidence type="ECO:0000256" key="3">
    <source>
        <dbReference type="ARBA" id="ARBA00022801"/>
    </source>
</evidence>
<evidence type="ECO:0000259" key="6">
    <source>
        <dbReference type="PROSITE" id="PS51462"/>
    </source>
</evidence>
<dbReference type="InterPro" id="IPR015797">
    <property type="entry name" value="NUDIX_hydrolase-like_dom_sf"/>
</dbReference>
<reference evidence="7 8" key="1">
    <citation type="journal article" date="2022" name="Int. J. Syst. Evol. Microbiol.">
        <title>Prevotella herbatica sp. nov., a plant polysaccharide-decomposing anaerobic bacterium isolated from a methanogenic reactor.</title>
        <authorList>
            <person name="Uek A."/>
            <person name="Tonouchi A."/>
            <person name="Kaku N."/>
            <person name="Ueki K."/>
        </authorList>
    </citation>
    <scope>NUCLEOTIDE SEQUENCE [LARGE SCALE GENOMIC DNA]</scope>
    <source>
        <strain evidence="7 8">WR041</strain>
    </source>
</reference>
<comment type="cofactor">
    <cofactor evidence="1">
        <name>Mg(2+)</name>
        <dbReference type="ChEBI" id="CHEBI:18420"/>
    </cofactor>
</comment>
<dbReference type="InterPro" id="IPR020084">
    <property type="entry name" value="NUDIX_hydrolase_CS"/>
</dbReference>
<feature type="domain" description="Nudix hydrolase" evidence="6">
    <location>
        <begin position="38"/>
        <end position="176"/>
    </location>
</feature>
<dbReference type="PROSITE" id="PS00893">
    <property type="entry name" value="NUDIX_BOX"/>
    <property type="match status" value="1"/>
</dbReference>
<name>A0ABM7NXW1_9BACT</name>
<keyword evidence="3 5" id="KW-0378">Hydrolase</keyword>
<dbReference type="PANTHER" id="PTHR42904:SF12">
    <property type="entry name" value="ADP-RIBOSE PYROPHOSPHATASE-RELATED"/>
    <property type="match status" value="1"/>
</dbReference>
<dbReference type="EMBL" id="AP024484">
    <property type="protein sequence ID" value="BCS85344.1"/>
    <property type="molecule type" value="Genomic_DNA"/>
</dbReference>
<dbReference type="InterPro" id="IPR000086">
    <property type="entry name" value="NUDIX_hydrolase_dom"/>
</dbReference>
<accession>A0ABM7NXW1</accession>